<dbReference type="RefSeq" id="WP_013527555.1">
    <property type="nucleotide sequence ID" value="NC_014922.1"/>
</dbReference>
<dbReference type="AlphaFoldDB" id="A0AAV2U468"/>
<dbReference type="EMBL" id="FQ670204">
    <property type="protein sequence ID" value="CBY86858.1"/>
    <property type="molecule type" value="Genomic_DNA"/>
</dbReference>
<proteinExistence type="predicted"/>
<accession>A0AAV2U468</accession>
<organism evidence="2 3">
    <name type="scientific">Haemophilus influenzae F3047</name>
    <dbReference type="NCBI Taxonomy" id="935897"/>
    <lineage>
        <taxon>Bacteria</taxon>
        <taxon>Pseudomonadati</taxon>
        <taxon>Pseudomonadota</taxon>
        <taxon>Gammaproteobacteria</taxon>
        <taxon>Pasteurellales</taxon>
        <taxon>Pasteurellaceae</taxon>
        <taxon>Haemophilus</taxon>
    </lineage>
</organism>
<gene>
    <name evidence="2" type="ORF">HICON_13950</name>
</gene>
<dbReference type="InterPro" id="IPR029044">
    <property type="entry name" value="Nucleotide-diphossugar_trans"/>
</dbReference>
<dbReference type="KEGG" id="hil:HICON_13950"/>
<sequence>MNLKKYVLYSPSQPAELAEFLQQENGVEFTPIKGVQVEEINALAANHLFDVEKFYRYFNRTPFNDEIAHTYSHLQLWQIIAKDNELDENGYALIAESAVRFSSLFQHFVELYIEKYPYDIIKLQRNGVAKATLNPELPELGAVIYHNPAELDGYGCAFYLIKKSVIRQLLAQYQSHKPFWKADYFSLFYSLEKIVEITQFLGDVAINISPKLSPFFSIIIPVYNTEDYLAQCLDSVLMQDYSHYEIILVNDGSSDHCANIAFQYSQAHSNITFVNSRNQGVAAARNSAMKLATGNYLMFMDSDDYWADAHYLSQCHNLLEQQPQLDLVLTSYCTFSQQNGEYSRINNMDNLHQYSFGQDFVKDYYHLVKHSLYLGFPSIKIIKRDLIIENQLFFPKNKVFEDVYWSIELSYFIRRYAILPVQNYVYRIERNGSITRFVSPDSFLDLLDVARHQIHQLESRKTTHSALYDGNVLFLTGLHQYILKSHNLLTESQQAQVESQYQAYLKVHHQFLSDFDEH</sequence>
<reference evidence="2 3" key="1">
    <citation type="journal article" date="2012" name="Emerg. Infect. Dis.">
        <title>Lineage-specific Virulence Determinants of Haemophilus influenzae Biogroup aegyptius.</title>
        <authorList>
            <person name="Strouts F.R."/>
            <person name="Power P."/>
            <person name="Croucher N.J."/>
            <person name="Corton N."/>
            <person name="van Tonder A."/>
            <person name="Quail M.A."/>
            <person name="Langford P.R."/>
            <person name="Hudson M.J."/>
            <person name="Parkhill J."/>
            <person name="Kroll J.S."/>
            <person name="Bentley S.D."/>
        </authorList>
    </citation>
    <scope>NUCLEOTIDE SEQUENCE [LARGE SCALE GENOMIC DNA]</scope>
    <source>
        <strain evidence="2 3">F3047</strain>
    </source>
</reference>
<dbReference type="Proteomes" id="UP000006797">
    <property type="component" value="Chromosome"/>
</dbReference>
<evidence type="ECO:0000259" key="1">
    <source>
        <dbReference type="Pfam" id="PF00535"/>
    </source>
</evidence>
<evidence type="ECO:0000313" key="3">
    <source>
        <dbReference type="Proteomes" id="UP000006797"/>
    </source>
</evidence>
<dbReference type="InterPro" id="IPR001173">
    <property type="entry name" value="Glyco_trans_2-like"/>
</dbReference>
<dbReference type="PANTHER" id="PTHR22916:SF3">
    <property type="entry name" value="UDP-GLCNAC:BETAGAL BETA-1,3-N-ACETYLGLUCOSAMINYLTRANSFERASE-LIKE PROTEIN 1"/>
    <property type="match status" value="1"/>
</dbReference>
<evidence type="ECO:0000313" key="2">
    <source>
        <dbReference type="EMBL" id="CBY86858.1"/>
    </source>
</evidence>
<name>A0AAV2U468_HAEIF</name>
<dbReference type="SUPFAM" id="SSF53448">
    <property type="entry name" value="Nucleotide-diphospho-sugar transferases"/>
    <property type="match status" value="1"/>
</dbReference>
<dbReference type="Gene3D" id="3.90.550.10">
    <property type="entry name" value="Spore Coat Polysaccharide Biosynthesis Protein SpsA, Chain A"/>
    <property type="match status" value="1"/>
</dbReference>
<dbReference type="CDD" id="cd00761">
    <property type="entry name" value="Glyco_tranf_GTA_type"/>
    <property type="match status" value="1"/>
</dbReference>
<feature type="domain" description="Glycosyltransferase 2-like" evidence="1">
    <location>
        <begin position="217"/>
        <end position="364"/>
    </location>
</feature>
<protein>
    <recommendedName>
        <fullName evidence="1">Glycosyltransferase 2-like domain-containing protein</fullName>
    </recommendedName>
</protein>
<dbReference type="PANTHER" id="PTHR22916">
    <property type="entry name" value="GLYCOSYLTRANSFERASE"/>
    <property type="match status" value="1"/>
</dbReference>
<dbReference type="GO" id="GO:0016758">
    <property type="term" value="F:hexosyltransferase activity"/>
    <property type="evidence" value="ECO:0007669"/>
    <property type="project" value="UniProtKB-ARBA"/>
</dbReference>
<dbReference type="Pfam" id="PF00535">
    <property type="entry name" value="Glycos_transf_2"/>
    <property type="match status" value="1"/>
</dbReference>